<reference evidence="5" key="1">
    <citation type="journal article" date="2020" name="Stud. Mycol.">
        <title>101 Dothideomycetes genomes: a test case for predicting lifestyles and emergence of pathogens.</title>
        <authorList>
            <person name="Haridas S."/>
            <person name="Albert R."/>
            <person name="Binder M."/>
            <person name="Bloem J."/>
            <person name="Labutti K."/>
            <person name="Salamov A."/>
            <person name="Andreopoulos B."/>
            <person name="Baker S."/>
            <person name="Barry K."/>
            <person name="Bills G."/>
            <person name="Bluhm B."/>
            <person name="Cannon C."/>
            <person name="Castanera R."/>
            <person name="Culley D."/>
            <person name="Daum C."/>
            <person name="Ezra D."/>
            <person name="Gonzalez J."/>
            <person name="Henrissat B."/>
            <person name="Kuo A."/>
            <person name="Liang C."/>
            <person name="Lipzen A."/>
            <person name="Lutzoni F."/>
            <person name="Magnuson J."/>
            <person name="Mondo S."/>
            <person name="Nolan M."/>
            <person name="Ohm R."/>
            <person name="Pangilinan J."/>
            <person name="Park H.-J."/>
            <person name="Ramirez L."/>
            <person name="Alfaro M."/>
            <person name="Sun H."/>
            <person name="Tritt A."/>
            <person name="Yoshinaga Y."/>
            <person name="Zwiers L.-H."/>
            <person name="Turgeon B."/>
            <person name="Goodwin S."/>
            <person name="Spatafora J."/>
            <person name="Crous P."/>
            <person name="Grigoriev I."/>
        </authorList>
    </citation>
    <scope>NUCLEOTIDE SEQUENCE</scope>
    <source>
        <strain evidence="5">CBS 262.69</strain>
    </source>
</reference>
<dbReference type="PANTHER" id="PTHR11188:SF17">
    <property type="entry name" value="FI21816P1"/>
    <property type="match status" value="1"/>
</dbReference>
<comment type="subunit">
    <text evidence="2">Interacts with hulA.</text>
</comment>
<dbReference type="Proteomes" id="UP000799640">
    <property type="component" value="Unassembled WGS sequence"/>
</dbReference>
<dbReference type="Pfam" id="PF02752">
    <property type="entry name" value="Arrestin_C"/>
    <property type="match status" value="1"/>
</dbReference>
<name>A0A6G1HLS5_9PEZI</name>
<dbReference type="GO" id="GO:0030674">
    <property type="term" value="F:protein-macromolecule adaptor activity"/>
    <property type="evidence" value="ECO:0007669"/>
    <property type="project" value="TreeGrafter"/>
</dbReference>
<dbReference type="Gene3D" id="2.60.40.640">
    <property type="match status" value="1"/>
</dbReference>
<dbReference type="OrthoDB" id="2333384at2759"/>
<dbReference type="GO" id="GO:0070086">
    <property type="term" value="P:ubiquitin-dependent endocytosis"/>
    <property type="evidence" value="ECO:0007669"/>
    <property type="project" value="TreeGrafter"/>
</dbReference>
<comment type="similarity">
    <text evidence="1">Belongs to the arrestin family.</text>
</comment>
<feature type="region of interest" description="Disordered" evidence="3">
    <location>
        <begin position="251"/>
        <end position="271"/>
    </location>
</feature>
<keyword evidence="6" id="KW-1185">Reference proteome</keyword>
<evidence type="ECO:0000313" key="6">
    <source>
        <dbReference type="Proteomes" id="UP000799640"/>
    </source>
</evidence>
<gene>
    <name evidence="5" type="ORF">EJ06DRAFT_181485</name>
</gene>
<dbReference type="Pfam" id="PF00339">
    <property type="entry name" value="Arrestin_N"/>
    <property type="match status" value="1"/>
</dbReference>
<accession>A0A6G1HLS5</accession>
<dbReference type="GO" id="GO:0005886">
    <property type="term" value="C:plasma membrane"/>
    <property type="evidence" value="ECO:0007669"/>
    <property type="project" value="TreeGrafter"/>
</dbReference>
<evidence type="ECO:0000256" key="1">
    <source>
        <dbReference type="ARBA" id="ARBA00005298"/>
    </source>
</evidence>
<proteinExistence type="inferred from homology"/>
<evidence type="ECO:0000256" key="3">
    <source>
        <dbReference type="SAM" id="MobiDB-lite"/>
    </source>
</evidence>
<organism evidence="5 6">
    <name type="scientific">Trichodelitschia bisporula</name>
    <dbReference type="NCBI Taxonomy" id="703511"/>
    <lineage>
        <taxon>Eukaryota</taxon>
        <taxon>Fungi</taxon>
        <taxon>Dikarya</taxon>
        <taxon>Ascomycota</taxon>
        <taxon>Pezizomycotina</taxon>
        <taxon>Dothideomycetes</taxon>
        <taxon>Dothideomycetes incertae sedis</taxon>
        <taxon>Phaeotrichales</taxon>
        <taxon>Phaeotrichaceae</taxon>
        <taxon>Trichodelitschia</taxon>
    </lineage>
</organism>
<dbReference type="InterPro" id="IPR014752">
    <property type="entry name" value="Arrestin-like_C"/>
</dbReference>
<feature type="domain" description="Arrestin C-terminal-like" evidence="4">
    <location>
        <begin position="182"/>
        <end position="333"/>
    </location>
</feature>
<evidence type="ECO:0000259" key="4">
    <source>
        <dbReference type="SMART" id="SM01017"/>
    </source>
</evidence>
<protein>
    <recommendedName>
        <fullName evidence="4">Arrestin C-terminal-like domain-containing protein</fullName>
    </recommendedName>
</protein>
<dbReference type="InterPro" id="IPR011022">
    <property type="entry name" value="Arrestin_C-like"/>
</dbReference>
<dbReference type="PANTHER" id="PTHR11188">
    <property type="entry name" value="ARRESTIN DOMAIN CONTAINING PROTEIN"/>
    <property type="match status" value="1"/>
</dbReference>
<dbReference type="InterPro" id="IPR011021">
    <property type="entry name" value="Arrestin-like_N"/>
</dbReference>
<dbReference type="GO" id="GO:0031625">
    <property type="term" value="F:ubiquitin protein ligase binding"/>
    <property type="evidence" value="ECO:0007669"/>
    <property type="project" value="TreeGrafter"/>
</dbReference>
<feature type="region of interest" description="Disordered" evidence="3">
    <location>
        <begin position="431"/>
        <end position="455"/>
    </location>
</feature>
<feature type="region of interest" description="Disordered" evidence="3">
    <location>
        <begin position="346"/>
        <end position="365"/>
    </location>
</feature>
<dbReference type="EMBL" id="ML996705">
    <property type="protein sequence ID" value="KAF2396970.1"/>
    <property type="molecule type" value="Genomic_DNA"/>
</dbReference>
<sequence length="564" mass="60830">MAGVFSGGARTRFPKQFEIRLDTPFVVFTGEAAEAEPATLAGTLHLNCPDHMNVRAVRIRLEGKWKVSWPVEGGAAGAAVRDKGSVISEERLLYPTEGGSGATHKIAPGNHEWPFKFTLDPAMPESLEGLPGAYIVYDLHAEIDRGYMSKTLTATKHVRVIRTLGRDVSDTVPLPYSNEDVWRDKLWYHIYLPTRYYIYGTAITAELTLCPLHKGVTIGKIRMELVERVTLHTDRARQHQKDTVVLATEQDMPTGTTPLPPMTEESTGLPDESHHFRVTLPLERSLNRCRQSVESEHIRIYHNLKIYVNLHNPDGHVSQLLIRNLVHLFLSPSLPVDEMGQTAPLTLSHPHHPAHASTAPDVPPTYGRHTLDTLYDDIDPAAFLSGANTPFSAAALSRNPSYENLRGASLVGAVSDSLAPPALTLTAPHPNPHTLHARLASLPPGVTHSGPPTPPLDARISAPFAHDASRRGSAAGPSWAQTLSWAQPGSGAASNRSSFHYPAGAIAAVPGFLGGGVYDMEALARTPSYNTAVRSGDVGGAPGEGGLPLYEEVVEGRGVGVGGE</sequence>
<dbReference type="AlphaFoldDB" id="A0A6G1HLS5"/>
<dbReference type="InterPro" id="IPR050357">
    <property type="entry name" value="Arrestin_domain-protein"/>
</dbReference>
<evidence type="ECO:0000256" key="2">
    <source>
        <dbReference type="ARBA" id="ARBA00038766"/>
    </source>
</evidence>
<dbReference type="SMART" id="SM01017">
    <property type="entry name" value="Arrestin_C"/>
    <property type="match status" value="1"/>
</dbReference>
<dbReference type="InterPro" id="IPR014756">
    <property type="entry name" value="Ig_E-set"/>
</dbReference>
<dbReference type="SUPFAM" id="SSF81296">
    <property type="entry name" value="E set domains"/>
    <property type="match status" value="1"/>
</dbReference>
<dbReference type="GO" id="GO:0005829">
    <property type="term" value="C:cytosol"/>
    <property type="evidence" value="ECO:0007669"/>
    <property type="project" value="TreeGrafter"/>
</dbReference>
<evidence type="ECO:0000313" key="5">
    <source>
        <dbReference type="EMBL" id="KAF2396970.1"/>
    </source>
</evidence>